<gene>
    <name evidence="2" type="ORF">BJX68DRAFT_244560</name>
</gene>
<evidence type="ECO:0000313" key="2">
    <source>
        <dbReference type="EMBL" id="KAL2842599.1"/>
    </source>
</evidence>
<dbReference type="Proteomes" id="UP001610444">
    <property type="component" value="Unassembled WGS sequence"/>
</dbReference>
<reference evidence="2 3" key="1">
    <citation type="submission" date="2024-07" db="EMBL/GenBank/DDBJ databases">
        <title>Section-level genome sequencing and comparative genomics of Aspergillus sections Usti and Cavernicolus.</title>
        <authorList>
            <consortium name="Lawrence Berkeley National Laboratory"/>
            <person name="Nybo J.L."/>
            <person name="Vesth T.C."/>
            <person name="Theobald S."/>
            <person name="Frisvad J.C."/>
            <person name="Larsen T.O."/>
            <person name="Kjaerboelling I."/>
            <person name="Rothschild-Mancinelli K."/>
            <person name="Lyhne E.K."/>
            <person name="Kogle M.E."/>
            <person name="Barry K."/>
            <person name="Clum A."/>
            <person name="Na H."/>
            <person name="Ledsgaard L."/>
            <person name="Lin J."/>
            <person name="Lipzen A."/>
            <person name="Kuo A."/>
            <person name="Riley R."/>
            <person name="Mondo S."/>
            <person name="LaButti K."/>
            <person name="Haridas S."/>
            <person name="Pangalinan J."/>
            <person name="Salamov A.A."/>
            <person name="Simmons B.A."/>
            <person name="Magnuson J.K."/>
            <person name="Chen J."/>
            <person name="Drula E."/>
            <person name="Henrissat B."/>
            <person name="Wiebenga A."/>
            <person name="Lubbers R.J."/>
            <person name="Gomes A.C."/>
            <person name="Macurrencykelacurrency M.R."/>
            <person name="Stajich J."/>
            <person name="Grigoriev I.V."/>
            <person name="Mortensen U.H."/>
            <person name="De vries R.P."/>
            <person name="Baker S.E."/>
            <person name="Andersen M.R."/>
        </authorList>
    </citation>
    <scope>NUCLEOTIDE SEQUENCE [LARGE SCALE GENOMIC DNA]</scope>
    <source>
        <strain evidence="2 3">CBS 756.74</strain>
    </source>
</reference>
<keyword evidence="3" id="KW-1185">Reference proteome</keyword>
<keyword evidence="1" id="KW-0472">Membrane</keyword>
<evidence type="ECO:0000313" key="3">
    <source>
        <dbReference type="Proteomes" id="UP001610444"/>
    </source>
</evidence>
<organism evidence="2 3">
    <name type="scientific">Aspergillus pseudodeflectus</name>
    <dbReference type="NCBI Taxonomy" id="176178"/>
    <lineage>
        <taxon>Eukaryota</taxon>
        <taxon>Fungi</taxon>
        <taxon>Dikarya</taxon>
        <taxon>Ascomycota</taxon>
        <taxon>Pezizomycotina</taxon>
        <taxon>Eurotiomycetes</taxon>
        <taxon>Eurotiomycetidae</taxon>
        <taxon>Eurotiales</taxon>
        <taxon>Aspergillaceae</taxon>
        <taxon>Aspergillus</taxon>
        <taxon>Aspergillus subgen. Nidulantes</taxon>
    </lineage>
</organism>
<protein>
    <recommendedName>
        <fullName evidence="4">Transmembrane protein</fullName>
    </recommendedName>
</protein>
<name>A0ABR4JRD2_9EURO</name>
<feature type="transmembrane region" description="Helical" evidence="1">
    <location>
        <begin position="75"/>
        <end position="100"/>
    </location>
</feature>
<feature type="transmembrane region" description="Helical" evidence="1">
    <location>
        <begin position="183"/>
        <end position="206"/>
    </location>
</feature>
<comment type="caution">
    <text evidence="2">The sequence shown here is derived from an EMBL/GenBank/DDBJ whole genome shotgun (WGS) entry which is preliminary data.</text>
</comment>
<feature type="transmembrane region" description="Helical" evidence="1">
    <location>
        <begin position="50"/>
        <end position="69"/>
    </location>
</feature>
<dbReference type="GeneID" id="98156495"/>
<evidence type="ECO:0000256" key="1">
    <source>
        <dbReference type="SAM" id="Phobius"/>
    </source>
</evidence>
<dbReference type="EMBL" id="JBFXLR010000050">
    <property type="protein sequence ID" value="KAL2842599.1"/>
    <property type="molecule type" value="Genomic_DNA"/>
</dbReference>
<evidence type="ECO:0008006" key="4">
    <source>
        <dbReference type="Google" id="ProtNLM"/>
    </source>
</evidence>
<accession>A0ABR4JRD2</accession>
<keyword evidence="1" id="KW-1133">Transmembrane helix</keyword>
<proteinExistence type="predicted"/>
<feature type="transmembrane region" description="Helical" evidence="1">
    <location>
        <begin position="138"/>
        <end position="163"/>
    </location>
</feature>
<dbReference type="RefSeq" id="XP_070895165.1">
    <property type="nucleotide sequence ID" value="XM_071041331.1"/>
</dbReference>
<keyword evidence="1" id="KW-0812">Transmembrane</keyword>
<sequence length="215" mass="24555">MPCPLWYSLTFLWKPYQDSTIKHIITEANETTRNKMIENWVKSRTHEADTVLIIGTLTIGVTAASLSWFETSAMPWSILACWYCSLFTGFASVGTTALLAMTFKHISDTTGYENEVRVFLGTATTDTTQNLNWVPNYWYIYILQIPVMMLKLSHILFILGLEIQMWDAALQTGLIWSARETKIAIMSTTCLAVSVVHYCLFSFFLFGRSFKRKVA</sequence>